<evidence type="ECO:0000313" key="1">
    <source>
        <dbReference type="EMBL" id="TMP28481.1"/>
    </source>
</evidence>
<reference evidence="1 2" key="1">
    <citation type="submission" date="2018-01" db="EMBL/GenBank/DDBJ databases">
        <authorList>
            <person name="Paulsen S."/>
            <person name="Gram L.K."/>
        </authorList>
    </citation>
    <scope>NUCLEOTIDE SEQUENCE [LARGE SCALE GENOMIC DNA]</scope>
    <source>
        <strain evidence="1 2">S2676</strain>
    </source>
</reference>
<dbReference type="EMBL" id="PNCI01000024">
    <property type="protein sequence ID" value="TMP28481.1"/>
    <property type="molecule type" value="Genomic_DNA"/>
</dbReference>
<gene>
    <name evidence="1" type="ORF">CWB99_11245</name>
</gene>
<accession>A0A5S3WL72</accession>
<name>A0A5S3WL72_9GAMM</name>
<sequence>MKILKYIGFGLLSIFLFFIAVAVITTINKAEPSDTFIPFIEQNMSEIAKWDKAIFKRLMTDEAYNSITPEQWELYLSKMSSLGSLESIGELSLENMSSVTSFSGNTKSTVVYMVPLSFTTGLAHAKIILVHTDELGVKINHIRFLSDHLMQ</sequence>
<comment type="caution">
    <text evidence="1">The sequence shown here is derived from an EMBL/GenBank/DDBJ whole genome shotgun (WGS) entry which is preliminary data.</text>
</comment>
<evidence type="ECO:0000313" key="2">
    <source>
        <dbReference type="Proteomes" id="UP000310249"/>
    </source>
</evidence>
<evidence type="ECO:0008006" key="3">
    <source>
        <dbReference type="Google" id="ProtNLM"/>
    </source>
</evidence>
<organism evidence="1 2">
    <name type="scientific">Pseudoalteromonas rubra</name>
    <dbReference type="NCBI Taxonomy" id="43658"/>
    <lineage>
        <taxon>Bacteria</taxon>
        <taxon>Pseudomonadati</taxon>
        <taxon>Pseudomonadota</taxon>
        <taxon>Gammaproteobacteria</taxon>
        <taxon>Alteromonadales</taxon>
        <taxon>Pseudoalteromonadaceae</taxon>
        <taxon>Pseudoalteromonas</taxon>
    </lineage>
</organism>
<dbReference type="AlphaFoldDB" id="A0A5S3WL72"/>
<dbReference type="OrthoDB" id="6299822at2"/>
<proteinExistence type="predicted"/>
<dbReference type="RefSeq" id="WP_138552334.1">
    <property type="nucleotide sequence ID" value="NZ_PNCH01000036.1"/>
</dbReference>
<reference evidence="2" key="2">
    <citation type="submission" date="2019-06" db="EMBL/GenBank/DDBJ databases">
        <title>Co-occurence of chitin degradation, pigmentation and bioactivity in marine Pseudoalteromonas.</title>
        <authorList>
            <person name="Sonnenschein E.C."/>
            <person name="Bech P.K."/>
        </authorList>
    </citation>
    <scope>NUCLEOTIDE SEQUENCE [LARGE SCALE GENOMIC DNA]</scope>
    <source>
        <strain evidence="2">S2676</strain>
    </source>
</reference>
<dbReference type="Proteomes" id="UP000310249">
    <property type="component" value="Unassembled WGS sequence"/>
</dbReference>
<protein>
    <recommendedName>
        <fullName evidence="3">DUF3887 domain-containing protein</fullName>
    </recommendedName>
</protein>